<name>A0ABY1V0F4_9BURK</name>
<feature type="region of interest" description="Disordered" evidence="1">
    <location>
        <begin position="1"/>
        <end position="24"/>
    </location>
</feature>
<accession>A0ABY1V0F4</accession>
<reference evidence="2 3" key="1">
    <citation type="submission" date="2018-01" db="EMBL/GenBank/DDBJ databases">
        <authorList>
            <person name="Clerissi C."/>
        </authorList>
    </citation>
    <scope>NUCLEOTIDE SEQUENCE [LARGE SCALE GENOMIC DNA]</scope>
    <source>
        <strain evidence="2">Cupriavidus taiwanensis STM 6082</strain>
    </source>
</reference>
<sequence>MDGAGMRLDPQCGMKTTGVHKRSV</sequence>
<dbReference type="Proteomes" id="UP000256710">
    <property type="component" value="Unassembled WGS sequence"/>
</dbReference>
<proteinExistence type="predicted"/>
<keyword evidence="3" id="KW-1185">Reference proteome</keyword>
<gene>
    <name evidence="2" type="ORF">CBM2605_A250010</name>
</gene>
<evidence type="ECO:0000256" key="1">
    <source>
        <dbReference type="SAM" id="MobiDB-lite"/>
    </source>
</evidence>
<evidence type="ECO:0000313" key="2">
    <source>
        <dbReference type="EMBL" id="SOZ36161.1"/>
    </source>
</evidence>
<evidence type="ECO:0008006" key="4">
    <source>
        <dbReference type="Google" id="ProtNLM"/>
    </source>
</evidence>
<evidence type="ECO:0000313" key="3">
    <source>
        <dbReference type="Proteomes" id="UP000256710"/>
    </source>
</evidence>
<dbReference type="EMBL" id="OFTC01000018">
    <property type="protein sequence ID" value="SOZ36161.1"/>
    <property type="molecule type" value="Genomic_DNA"/>
</dbReference>
<organism evidence="2 3">
    <name type="scientific">Cupriavidus neocaledonicus</name>
    <dbReference type="NCBI Taxonomy" id="1040979"/>
    <lineage>
        <taxon>Bacteria</taxon>
        <taxon>Pseudomonadati</taxon>
        <taxon>Pseudomonadota</taxon>
        <taxon>Betaproteobacteria</taxon>
        <taxon>Burkholderiales</taxon>
        <taxon>Burkholderiaceae</taxon>
        <taxon>Cupriavidus</taxon>
    </lineage>
</organism>
<comment type="caution">
    <text evidence="2">The sequence shown here is derived from an EMBL/GenBank/DDBJ whole genome shotgun (WGS) entry which is preliminary data.</text>
</comment>
<protein>
    <recommendedName>
        <fullName evidence="4">Cobalamin-independent methionine synthase MetE C-terminal/archaeal domain-containing protein</fullName>
    </recommendedName>
</protein>